<dbReference type="AlphaFoldDB" id="W7DF28"/>
<proteinExistence type="predicted"/>
<evidence type="ECO:0000313" key="2">
    <source>
        <dbReference type="Proteomes" id="UP000019241"/>
    </source>
</evidence>
<organism evidence="1 2">
    <name type="scientific">Listeria fleischmannii FSL S10-1203</name>
    <dbReference type="NCBI Taxonomy" id="1265822"/>
    <lineage>
        <taxon>Bacteria</taxon>
        <taxon>Bacillati</taxon>
        <taxon>Bacillota</taxon>
        <taxon>Bacilli</taxon>
        <taxon>Bacillales</taxon>
        <taxon>Listeriaceae</taxon>
        <taxon>Listeria</taxon>
    </lineage>
</organism>
<evidence type="ECO:0000313" key="1">
    <source>
        <dbReference type="EMBL" id="EUJ56619.1"/>
    </source>
</evidence>
<dbReference type="EMBL" id="AODM01000030">
    <property type="protein sequence ID" value="EUJ56619.1"/>
    <property type="molecule type" value="Genomic_DNA"/>
</dbReference>
<gene>
    <name evidence="1" type="ORF">MCOL2_08836</name>
</gene>
<dbReference type="Proteomes" id="UP000019241">
    <property type="component" value="Unassembled WGS sequence"/>
</dbReference>
<name>W7DF28_9LIST</name>
<protein>
    <submittedName>
        <fullName evidence="1">Uncharacterized protein</fullName>
    </submittedName>
</protein>
<sequence>MMTFTLFKTHAYAPDAVEKVVSTTMYLLLVKSNDSSDKTRTQRPPMNIVDPDLTVKVFVEPTCEIVPKKPLPLIFEIIAPISALVSSPSI</sequence>
<comment type="caution">
    <text evidence="1">The sequence shown here is derived from an EMBL/GenBank/DDBJ whole genome shotgun (WGS) entry which is preliminary data.</text>
</comment>
<accession>W7DF28</accession>
<reference evidence="1 2" key="1">
    <citation type="submission" date="2012-12" db="EMBL/GenBank/DDBJ databases">
        <title>Novel taxa of Listeriaceae from agricultural environments in the United States.</title>
        <authorList>
            <person name="den Bakker H.C."/>
            <person name="Allred A."/>
            <person name="Warchocki S."/>
            <person name="Wright E.M."/>
            <person name="Burrell A."/>
            <person name="Nightingale K.K."/>
            <person name="Kephart D."/>
            <person name="Wiedmann M."/>
        </authorList>
    </citation>
    <scope>NUCLEOTIDE SEQUENCE [LARGE SCALE GENOMIC DNA]</scope>
    <source>
        <strain evidence="1 2">FSL S10-1203</strain>
    </source>
</reference>